<name>A0A4R1LWI0_9SPHI</name>
<keyword evidence="2" id="KW-1185">Reference proteome</keyword>
<dbReference type="Proteomes" id="UP000294616">
    <property type="component" value="Unassembled WGS sequence"/>
</dbReference>
<accession>A0A4R1LWI0</accession>
<dbReference type="EMBL" id="SMGO01000002">
    <property type="protein sequence ID" value="TCK82880.1"/>
    <property type="molecule type" value="Genomic_DNA"/>
</dbReference>
<dbReference type="GO" id="GO:0008171">
    <property type="term" value="F:O-methyltransferase activity"/>
    <property type="evidence" value="ECO:0007669"/>
    <property type="project" value="TreeGrafter"/>
</dbReference>
<keyword evidence="1" id="KW-0808">Transferase</keyword>
<dbReference type="OrthoDB" id="5464618at2"/>
<dbReference type="AlphaFoldDB" id="A0A4R1LWI0"/>
<dbReference type="SUPFAM" id="SSF53335">
    <property type="entry name" value="S-adenosyl-L-methionine-dependent methyltransferases"/>
    <property type="match status" value="1"/>
</dbReference>
<dbReference type="Pfam" id="PF13578">
    <property type="entry name" value="Methyltransf_24"/>
    <property type="match status" value="1"/>
</dbReference>
<dbReference type="GO" id="GO:0032259">
    <property type="term" value="P:methylation"/>
    <property type="evidence" value="ECO:0007669"/>
    <property type="project" value="UniProtKB-KW"/>
</dbReference>
<organism evidence="1 2">
    <name type="scientific">Albibacterium bauzanense</name>
    <dbReference type="NCBI Taxonomy" id="653929"/>
    <lineage>
        <taxon>Bacteria</taxon>
        <taxon>Pseudomonadati</taxon>
        <taxon>Bacteroidota</taxon>
        <taxon>Sphingobacteriia</taxon>
        <taxon>Sphingobacteriales</taxon>
        <taxon>Sphingobacteriaceae</taxon>
        <taxon>Albibacterium</taxon>
    </lineage>
</organism>
<dbReference type="PANTHER" id="PTHR43836:SF2">
    <property type="entry name" value="CATECHOL O-METHYLTRANSFERASE 1-RELATED"/>
    <property type="match status" value="1"/>
</dbReference>
<sequence>MSNIRFFVDYFKHYLTSNSRHGVHSPFVYNLIDRVIYDFSTKEYANPIEELREQLKNDTRTIRITDLGAGSMLNNGKVKQIRSLAKNALKPPRVAKLIARLANEFQPASIIELGTCLGITTLYLSKASNSSHIITVEGCPETAKVAMENFKRLDVNNIETRTGNFDILFPQIVEELPRIDFLFIDGNHRKDATLKYFYDCLPKVHAGSILIFDDIYWSEGMKEAWQEIKNHPQVTVTIDLFYIGLVFFKPDQVKENFKVRFH</sequence>
<protein>
    <submittedName>
        <fullName evidence="1">Putative O-methyltransferase YrrM</fullName>
    </submittedName>
</protein>
<dbReference type="Gene3D" id="3.40.50.150">
    <property type="entry name" value="Vaccinia Virus protein VP39"/>
    <property type="match status" value="1"/>
</dbReference>
<reference evidence="1 2" key="1">
    <citation type="submission" date="2019-03" db="EMBL/GenBank/DDBJ databases">
        <title>Genomic Encyclopedia of Archaeal and Bacterial Type Strains, Phase II (KMG-II): from individual species to whole genera.</title>
        <authorList>
            <person name="Goeker M."/>
        </authorList>
    </citation>
    <scope>NUCLEOTIDE SEQUENCE [LARGE SCALE GENOMIC DNA]</scope>
    <source>
        <strain evidence="1 2">DSM 22554</strain>
    </source>
</reference>
<evidence type="ECO:0000313" key="1">
    <source>
        <dbReference type="EMBL" id="TCK82880.1"/>
    </source>
</evidence>
<dbReference type="PANTHER" id="PTHR43836">
    <property type="entry name" value="CATECHOL O-METHYLTRANSFERASE 1-RELATED"/>
    <property type="match status" value="1"/>
</dbReference>
<proteinExistence type="predicted"/>
<dbReference type="RefSeq" id="WP_132223084.1">
    <property type="nucleotide sequence ID" value="NZ_SMGO01000002.1"/>
</dbReference>
<evidence type="ECO:0000313" key="2">
    <source>
        <dbReference type="Proteomes" id="UP000294616"/>
    </source>
</evidence>
<keyword evidence="1" id="KW-0489">Methyltransferase</keyword>
<gene>
    <name evidence="1" type="ORF">C8N28_1465</name>
</gene>
<comment type="caution">
    <text evidence="1">The sequence shown here is derived from an EMBL/GenBank/DDBJ whole genome shotgun (WGS) entry which is preliminary data.</text>
</comment>
<dbReference type="InterPro" id="IPR029063">
    <property type="entry name" value="SAM-dependent_MTases_sf"/>
</dbReference>